<comment type="cofactor">
    <cofactor evidence="11">
        <name>Zn(2+)</name>
        <dbReference type="ChEBI" id="CHEBI:29105"/>
    </cofactor>
    <text evidence="11">Binds 1 zinc ion per subunit.</text>
</comment>
<dbReference type="SUPFAM" id="SSF49417">
    <property type="entry name" value="p53-like transcription factors"/>
    <property type="match status" value="1"/>
</dbReference>
<dbReference type="GO" id="GO:0005634">
    <property type="term" value="C:nucleus"/>
    <property type="evidence" value="ECO:0007669"/>
    <property type="project" value="UniProtKB-SubCell"/>
</dbReference>
<dbReference type="Gene3D" id="2.60.40.720">
    <property type="match status" value="1"/>
</dbReference>
<dbReference type="CDD" id="cd08367">
    <property type="entry name" value="P53"/>
    <property type="match status" value="1"/>
</dbReference>
<dbReference type="PANTHER" id="PTHR11447:SF16">
    <property type="entry name" value="P53 PROTEIN LONG FORM VARIANT 1"/>
    <property type="match status" value="1"/>
</dbReference>
<keyword evidence="17" id="KW-1185">Reference proteome</keyword>
<keyword evidence="3" id="KW-0053">Apoptosis</keyword>
<keyword evidence="5 11" id="KW-0862">Zinc</keyword>
<evidence type="ECO:0000256" key="3">
    <source>
        <dbReference type="ARBA" id="ARBA00022703"/>
    </source>
</evidence>
<feature type="binding site" evidence="11">
    <location>
        <position position="177"/>
    </location>
    <ligand>
        <name>Zn(2+)</name>
        <dbReference type="ChEBI" id="CHEBI:29105"/>
    </ligand>
</feature>
<gene>
    <name evidence="16" type="ORF">O3M35_013115</name>
</gene>
<evidence type="ECO:0000259" key="15">
    <source>
        <dbReference type="Pfam" id="PF00870"/>
    </source>
</evidence>
<evidence type="ECO:0000256" key="14">
    <source>
        <dbReference type="SAM" id="MobiDB-lite"/>
    </source>
</evidence>
<evidence type="ECO:0000256" key="11">
    <source>
        <dbReference type="PIRSR" id="PIRSR602117-1"/>
    </source>
</evidence>
<evidence type="ECO:0000256" key="6">
    <source>
        <dbReference type="ARBA" id="ARBA00023015"/>
    </source>
</evidence>
<accession>A0AAW1CF40</accession>
<evidence type="ECO:0000256" key="10">
    <source>
        <dbReference type="ARBA" id="ARBA00023242"/>
    </source>
</evidence>
<comment type="caution">
    <text evidence="16">The sequence shown here is derived from an EMBL/GenBank/DDBJ whole genome shotgun (WGS) entry which is preliminary data.</text>
</comment>
<name>A0AAW1CF40_9HEMI</name>
<dbReference type="InterPro" id="IPR002117">
    <property type="entry name" value="p53_tumour_suppressor"/>
</dbReference>
<dbReference type="InterPro" id="IPR012346">
    <property type="entry name" value="p53/RUNT-type_TF_DNA-bd_sf"/>
</dbReference>
<evidence type="ECO:0000256" key="2">
    <source>
        <dbReference type="ARBA" id="ARBA00006167"/>
    </source>
</evidence>
<sequence>MPIKANNIPPEPLFTVNLGAPNYNMDTFNTISIHSQESLTLIDVNELIPTSQIDQKVMDEIMRNTDLVASSEEVQIDLNDVRNSLNEEGTGILPPTGTIPSQEDYSGPYGFELNLTSSSHGRGSYVYSPLLKQVFIGMNNVLMMEFKTTLELHAGLYIRSLLVYTCDDFVCEPVVRCASHALEDDPRQEAHARGEEEICRCANFKQVGHVMRCSLSDAEYCYDSRSERHSVRVPVGKLQAGTDFIQIPYSFSCKTSCPRGMQRKPVQIVFTLENEEGYVFGRKVLPVKICSCPKRDKDRQERDYRKAQQLSCPPSGSKRLASAPTNQNEAQQPPPLKAIKLEENHFDESILPNDVEKVKHNQRQTVDDNYNRLLTKLTNIENTMGQYEKTQDRIEKTQDRIEKTQDRILSLLTKILETRT</sequence>
<evidence type="ECO:0000313" key="16">
    <source>
        <dbReference type="EMBL" id="KAK9496636.1"/>
    </source>
</evidence>
<dbReference type="Pfam" id="PF00870">
    <property type="entry name" value="P53"/>
    <property type="match status" value="1"/>
</dbReference>
<keyword evidence="13" id="KW-0175">Coiled coil</keyword>
<evidence type="ECO:0000256" key="4">
    <source>
        <dbReference type="ARBA" id="ARBA00022723"/>
    </source>
</evidence>
<feature type="binding site" evidence="11">
    <location>
        <position position="253"/>
    </location>
    <ligand>
        <name>Zn(2+)</name>
        <dbReference type="ChEBI" id="CHEBI:29105"/>
    </ligand>
</feature>
<protein>
    <recommendedName>
        <fullName evidence="15">p53 DNA-binding domain-containing protein</fullName>
    </recommendedName>
</protein>
<evidence type="ECO:0000256" key="5">
    <source>
        <dbReference type="ARBA" id="ARBA00022833"/>
    </source>
</evidence>
<dbReference type="GO" id="GO:0046872">
    <property type="term" value="F:metal ion binding"/>
    <property type="evidence" value="ECO:0007669"/>
    <property type="project" value="UniProtKB-KW"/>
</dbReference>
<dbReference type="PANTHER" id="PTHR11447">
    <property type="entry name" value="CELLULAR TUMOR ANTIGEN P53"/>
    <property type="match status" value="1"/>
</dbReference>
<keyword evidence="4 11" id="KW-0479">Metal-binding</keyword>
<keyword evidence="8" id="KW-0010">Activator</keyword>
<dbReference type="InterPro" id="IPR008967">
    <property type="entry name" value="p53-like_TF_DNA-bd_sf"/>
</dbReference>
<dbReference type="GO" id="GO:0006915">
    <property type="term" value="P:apoptotic process"/>
    <property type="evidence" value="ECO:0007669"/>
    <property type="project" value="UniProtKB-KW"/>
</dbReference>
<keyword evidence="7" id="KW-0238">DNA-binding</keyword>
<keyword evidence="10" id="KW-0539">Nucleus</keyword>
<dbReference type="EMBL" id="JAPXFL010000064">
    <property type="protein sequence ID" value="KAK9496636.1"/>
    <property type="molecule type" value="Genomic_DNA"/>
</dbReference>
<evidence type="ECO:0000256" key="13">
    <source>
        <dbReference type="SAM" id="Coils"/>
    </source>
</evidence>
<dbReference type="InterPro" id="IPR011615">
    <property type="entry name" value="p53_DNA-bd"/>
</dbReference>
<keyword evidence="6" id="KW-0805">Transcription regulation</keyword>
<evidence type="ECO:0000256" key="1">
    <source>
        <dbReference type="ARBA" id="ARBA00004123"/>
    </source>
</evidence>
<dbReference type="GO" id="GO:0000981">
    <property type="term" value="F:DNA-binding transcription factor activity, RNA polymerase II-specific"/>
    <property type="evidence" value="ECO:0007669"/>
    <property type="project" value="TreeGrafter"/>
</dbReference>
<evidence type="ECO:0000256" key="9">
    <source>
        <dbReference type="ARBA" id="ARBA00023163"/>
    </source>
</evidence>
<feature type="cross-link" description="Glycyl lysine isopeptide (Lys-Gly) (interchain with G-Cter in ubiquitin)" evidence="12">
    <location>
        <position position="306"/>
    </location>
</feature>
<feature type="binding site" evidence="11">
    <location>
        <position position="257"/>
    </location>
    <ligand>
        <name>Zn(2+)</name>
        <dbReference type="ChEBI" id="CHEBI:29105"/>
    </ligand>
</feature>
<dbReference type="AlphaFoldDB" id="A0AAW1CF40"/>
<comment type="similarity">
    <text evidence="2">Belongs to the p53 family.</text>
</comment>
<dbReference type="GO" id="GO:0000978">
    <property type="term" value="F:RNA polymerase II cis-regulatory region sequence-specific DNA binding"/>
    <property type="evidence" value="ECO:0007669"/>
    <property type="project" value="TreeGrafter"/>
</dbReference>
<feature type="binding site" evidence="11">
    <location>
        <position position="180"/>
    </location>
    <ligand>
        <name>Zn(2+)</name>
        <dbReference type="ChEBI" id="CHEBI:29105"/>
    </ligand>
</feature>
<reference evidence="16 17" key="1">
    <citation type="submission" date="2022-12" db="EMBL/GenBank/DDBJ databases">
        <title>Chromosome-level genome assembly of true bugs.</title>
        <authorList>
            <person name="Ma L."/>
            <person name="Li H."/>
        </authorList>
    </citation>
    <scope>NUCLEOTIDE SEQUENCE [LARGE SCALE GENOMIC DNA]</scope>
    <source>
        <strain evidence="16">Lab_2022b</strain>
    </source>
</reference>
<evidence type="ECO:0000256" key="12">
    <source>
        <dbReference type="PIRSR" id="PIRSR602117-3"/>
    </source>
</evidence>
<evidence type="ECO:0000256" key="7">
    <source>
        <dbReference type="ARBA" id="ARBA00023125"/>
    </source>
</evidence>
<feature type="coiled-coil region" evidence="13">
    <location>
        <begin position="370"/>
        <end position="414"/>
    </location>
</feature>
<feature type="domain" description="p53 DNA-binding" evidence="15">
    <location>
        <begin position="102"/>
        <end position="303"/>
    </location>
</feature>
<organism evidence="16 17">
    <name type="scientific">Rhynocoris fuscipes</name>
    <dbReference type="NCBI Taxonomy" id="488301"/>
    <lineage>
        <taxon>Eukaryota</taxon>
        <taxon>Metazoa</taxon>
        <taxon>Ecdysozoa</taxon>
        <taxon>Arthropoda</taxon>
        <taxon>Hexapoda</taxon>
        <taxon>Insecta</taxon>
        <taxon>Pterygota</taxon>
        <taxon>Neoptera</taxon>
        <taxon>Paraneoptera</taxon>
        <taxon>Hemiptera</taxon>
        <taxon>Heteroptera</taxon>
        <taxon>Panheteroptera</taxon>
        <taxon>Cimicomorpha</taxon>
        <taxon>Reduviidae</taxon>
        <taxon>Harpactorinae</taxon>
        <taxon>Harpactorini</taxon>
        <taxon>Rhynocoris</taxon>
    </lineage>
</organism>
<dbReference type="Proteomes" id="UP001461498">
    <property type="component" value="Unassembled WGS sequence"/>
</dbReference>
<comment type="subcellular location">
    <subcellularLocation>
        <location evidence="1">Nucleus</location>
    </subcellularLocation>
</comment>
<evidence type="ECO:0000313" key="17">
    <source>
        <dbReference type="Proteomes" id="UP001461498"/>
    </source>
</evidence>
<keyword evidence="9" id="KW-0804">Transcription</keyword>
<proteinExistence type="inferred from homology"/>
<evidence type="ECO:0000256" key="8">
    <source>
        <dbReference type="ARBA" id="ARBA00023159"/>
    </source>
</evidence>
<feature type="region of interest" description="Disordered" evidence="14">
    <location>
        <begin position="300"/>
        <end position="334"/>
    </location>
</feature>